<feature type="non-terminal residue" evidence="1">
    <location>
        <position position="1"/>
    </location>
</feature>
<dbReference type="Proteomes" id="UP000335636">
    <property type="component" value="Unassembled WGS sequence"/>
</dbReference>
<accession>A0A5E4CRL1</accession>
<organism evidence="1 2">
    <name type="scientific">Marmota monax</name>
    <name type="common">Woodchuck</name>
    <dbReference type="NCBI Taxonomy" id="9995"/>
    <lineage>
        <taxon>Eukaryota</taxon>
        <taxon>Metazoa</taxon>
        <taxon>Chordata</taxon>
        <taxon>Craniata</taxon>
        <taxon>Vertebrata</taxon>
        <taxon>Euteleostomi</taxon>
        <taxon>Mammalia</taxon>
        <taxon>Eutheria</taxon>
        <taxon>Euarchontoglires</taxon>
        <taxon>Glires</taxon>
        <taxon>Rodentia</taxon>
        <taxon>Sciuromorpha</taxon>
        <taxon>Sciuridae</taxon>
        <taxon>Xerinae</taxon>
        <taxon>Marmotini</taxon>
        <taxon>Marmota</taxon>
    </lineage>
</organism>
<dbReference type="AlphaFoldDB" id="A0A5E4CRL1"/>
<gene>
    <name evidence="1" type="ORF">MONAX_5E007956</name>
</gene>
<keyword evidence="2" id="KW-1185">Reference proteome</keyword>
<reference evidence="1" key="1">
    <citation type="submission" date="2019-04" db="EMBL/GenBank/DDBJ databases">
        <authorList>
            <person name="Alioto T."/>
            <person name="Alioto T."/>
        </authorList>
    </citation>
    <scope>NUCLEOTIDE SEQUENCE [LARGE SCALE GENOMIC DNA]</scope>
</reference>
<evidence type="ECO:0000313" key="2">
    <source>
        <dbReference type="Proteomes" id="UP000335636"/>
    </source>
</evidence>
<name>A0A5E4CRL1_MARMO</name>
<evidence type="ECO:0000313" key="1">
    <source>
        <dbReference type="EMBL" id="VTJ83582.1"/>
    </source>
</evidence>
<feature type="non-terminal residue" evidence="1">
    <location>
        <position position="51"/>
    </location>
</feature>
<proteinExistence type="predicted"/>
<dbReference type="EMBL" id="CABDUW010001731">
    <property type="protein sequence ID" value="VTJ83582.1"/>
    <property type="molecule type" value="Genomic_DNA"/>
</dbReference>
<protein>
    <submittedName>
        <fullName evidence="1">Uncharacterized protein</fullName>
    </submittedName>
</protein>
<sequence length="51" mass="5982">HTLAKQVYNSNKMKDSSKWLPALHLFDVALRLCKITAMEEYEVEAEILFQK</sequence>
<comment type="caution">
    <text evidence="1">The sequence shown here is derived from an EMBL/GenBank/DDBJ whole genome shotgun (WGS) entry which is preliminary data.</text>
</comment>